<accession>A0A955EDN3</accession>
<organism evidence="1 2">
    <name type="scientific">candidate division WWE3 bacterium</name>
    <dbReference type="NCBI Taxonomy" id="2053526"/>
    <lineage>
        <taxon>Bacteria</taxon>
        <taxon>Katanobacteria</taxon>
    </lineage>
</organism>
<dbReference type="EMBL" id="JAGQNX010000120">
    <property type="protein sequence ID" value="MCA9308623.1"/>
    <property type="molecule type" value="Genomic_DNA"/>
</dbReference>
<gene>
    <name evidence="1" type="ORF">KC980_03855</name>
</gene>
<dbReference type="Pfam" id="PF02482">
    <property type="entry name" value="Ribosomal_S30AE"/>
    <property type="match status" value="1"/>
</dbReference>
<sequence>MKYQVTSDNLEVIESMKVLADRKIKSLFKYLKGIPEDLVFARIVLNKGSADDTFQAKLTLDTGAHSYHADSVDFSLETALIQAVNDIKVQYKNYKEKNSDKKWEESRELKRFPAHASY</sequence>
<name>A0A955EDN3_UNCKA</name>
<dbReference type="InterPro" id="IPR036567">
    <property type="entry name" value="RHF-like"/>
</dbReference>
<dbReference type="Gene3D" id="3.30.160.100">
    <property type="entry name" value="Ribosome hibernation promotion factor-like"/>
    <property type="match status" value="1"/>
</dbReference>
<dbReference type="Proteomes" id="UP000740557">
    <property type="component" value="Unassembled WGS sequence"/>
</dbReference>
<protein>
    <submittedName>
        <fullName evidence="1">HPF/RaiA family ribosome-associated protein</fullName>
    </submittedName>
</protein>
<evidence type="ECO:0000313" key="2">
    <source>
        <dbReference type="Proteomes" id="UP000740557"/>
    </source>
</evidence>
<reference evidence="1" key="2">
    <citation type="journal article" date="2021" name="Microbiome">
        <title>Successional dynamics and alternative stable states in a saline activated sludge microbial community over 9 years.</title>
        <authorList>
            <person name="Wang Y."/>
            <person name="Ye J."/>
            <person name="Ju F."/>
            <person name="Liu L."/>
            <person name="Boyd J.A."/>
            <person name="Deng Y."/>
            <person name="Parks D.H."/>
            <person name="Jiang X."/>
            <person name="Yin X."/>
            <person name="Woodcroft B.J."/>
            <person name="Tyson G.W."/>
            <person name="Hugenholtz P."/>
            <person name="Polz M.F."/>
            <person name="Zhang T."/>
        </authorList>
    </citation>
    <scope>NUCLEOTIDE SEQUENCE</scope>
    <source>
        <strain evidence="1">HKST-UBA79</strain>
    </source>
</reference>
<comment type="caution">
    <text evidence="1">The sequence shown here is derived from an EMBL/GenBank/DDBJ whole genome shotgun (WGS) entry which is preliminary data.</text>
</comment>
<dbReference type="InterPro" id="IPR003489">
    <property type="entry name" value="RHF/RaiA"/>
</dbReference>
<reference evidence="1" key="1">
    <citation type="submission" date="2020-04" db="EMBL/GenBank/DDBJ databases">
        <authorList>
            <person name="Zhang T."/>
        </authorList>
    </citation>
    <scope>NUCLEOTIDE SEQUENCE</scope>
    <source>
        <strain evidence="1">HKST-UBA79</strain>
    </source>
</reference>
<dbReference type="SUPFAM" id="SSF69754">
    <property type="entry name" value="Ribosome binding protein Y (YfiA homologue)"/>
    <property type="match status" value="1"/>
</dbReference>
<dbReference type="AlphaFoldDB" id="A0A955EDN3"/>
<evidence type="ECO:0000313" key="1">
    <source>
        <dbReference type="EMBL" id="MCA9308623.1"/>
    </source>
</evidence>
<proteinExistence type="predicted"/>